<keyword evidence="2" id="KW-1185">Reference proteome</keyword>
<organism evidence="1 2">
    <name type="scientific">Candidatus Epulonipiscium fishelsonii</name>
    <dbReference type="NCBI Taxonomy" id="77094"/>
    <lineage>
        <taxon>Bacteria</taxon>
        <taxon>Bacillati</taxon>
        <taxon>Bacillota</taxon>
        <taxon>Clostridia</taxon>
        <taxon>Lachnospirales</taxon>
        <taxon>Lachnospiraceae</taxon>
        <taxon>Candidatus Epulonipiscium</taxon>
    </lineage>
</organism>
<comment type="caution">
    <text evidence="1">The sequence shown here is derived from an EMBL/GenBank/DDBJ whole genome shotgun (WGS) entry which is preliminary data.</text>
</comment>
<evidence type="ECO:0000313" key="2">
    <source>
        <dbReference type="Proteomes" id="UP000188605"/>
    </source>
</evidence>
<proteinExistence type="predicted"/>
<protein>
    <submittedName>
        <fullName evidence="1">4-hydroxy-3-methylbut-2-enyl diphosphate reductase</fullName>
    </submittedName>
</protein>
<name>A0ACC8XAU3_9FIRM</name>
<gene>
    <name evidence="1" type="ORF">AN396_08765</name>
</gene>
<dbReference type="EMBL" id="LJDB01000064">
    <property type="protein sequence ID" value="ONI39484.1"/>
    <property type="molecule type" value="Genomic_DNA"/>
</dbReference>
<evidence type="ECO:0000313" key="1">
    <source>
        <dbReference type="EMBL" id="ONI39484.1"/>
    </source>
</evidence>
<sequence>MEIKIAKSAGFCFGVQRAVDLAYKNQHIPNTYTLGPIIHNETVIEDLKQRGICPITQLNDTCKNIIIRSHGVTPEIYQQAQQRDINLLDATCPYVKKIHVLVEKYTNSGKSILLIGDKNHPEIIGINGWGKNKCNIIKDINDPLLGELDKTNQYFVVSQTTYKKEIVEEVLDYISKHEFDYIYKNTICASTSKRQDEAKKIAYEVDIMIVVGSKNSSNTQKLYEICKSVCENTYCVQNKDELQTFNLKYNKVGITAGASTPATVITGILDYLKIFKEK</sequence>
<accession>A0ACC8XAU3</accession>
<reference evidence="1" key="1">
    <citation type="submission" date="2016-08" db="EMBL/GenBank/DDBJ databases">
        <authorList>
            <person name="Ngugi D.K."/>
            <person name="Miyake S."/>
            <person name="Stingl U."/>
        </authorList>
    </citation>
    <scope>NUCLEOTIDE SEQUENCE</scope>
    <source>
        <strain evidence="1">SCG-B11WGA-EpuloA1</strain>
    </source>
</reference>
<dbReference type="Proteomes" id="UP000188605">
    <property type="component" value="Unassembled WGS sequence"/>
</dbReference>